<dbReference type="InterPro" id="IPR023471">
    <property type="entry name" value="CtaG/Cox11_dom_sf"/>
</dbReference>
<dbReference type="RefSeq" id="YP_009370760.1">
    <property type="nucleotide sequence ID" value="NC_034794.1"/>
</dbReference>
<dbReference type="AlphaFoldDB" id="A0A1X8VEX7"/>
<evidence type="ECO:0000256" key="4">
    <source>
        <dbReference type="ARBA" id="ARBA00022989"/>
    </source>
</evidence>
<dbReference type="PANTHER" id="PTHR21320">
    <property type="entry name" value="CYTOCHROME C OXIDASE ASSEMBLY PROTEIN COX11-RELATED"/>
    <property type="match status" value="1"/>
</dbReference>
<keyword evidence="4" id="KW-1133">Transmembrane helix</keyword>
<keyword evidence="3" id="KW-0812">Transmembrane</keyword>
<evidence type="ECO:0000256" key="5">
    <source>
        <dbReference type="ARBA" id="ARBA00023136"/>
    </source>
</evidence>
<dbReference type="InterPro" id="IPR007533">
    <property type="entry name" value="Cyt_c_oxidase_assmbl_CtaG"/>
</dbReference>
<evidence type="ECO:0000256" key="2">
    <source>
        <dbReference type="ARBA" id="ARBA00004243"/>
    </source>
</evidence>
<dbReference type="GO" id="GO:0005507">
    <property type="term" value="F:copper ion binding"/>
    <property type="evidence" value="ECO:0007669"/>
    <property type="project" value="InterPro"/>
</dbReference>
<protein>
    <submittedName>
        <fullName evidence="6">Cytochrome c oxidase subunit 11</fullName>
    </submittedName>
</protein>
<reference evidence="6" key="1">
    <citation type="journal article" date="2017" name="Genome Biol. Evol.">
        <title>Mitochondrial Genome Evolution and a Novel RNA Editing System in Deep-Branching Heteroloboseids.</title>
        <authorList>
            <person name="Yang J."/>
            <person name="Harding T."/>
            <person name="Kamikawa R."/>
            <person name="Simpson A.G.B."/>
            <person name="Roger A.J."/>
        </authorList>
    </citation>
    <scope>NUCLEOTIDE SEQUENCE</scope>
</reference>
<evidence type="ECO:0000313" key="6">
    <source>
        <dbReference type="EMBL" id="AQL10453.1"/>
    </source>
</evidence>
<keyword evidence="6" id="KW-0496">Mitochondrion</keyword>
<gene>
    <name evidence="6" type="primary">cox11</name>
</gene>
<accession>A0A1X8VEX7</accession>
<geneLocation type="mitochondrion" evidence="6"/>
<comment type="subcellular location">
    <subcellularLocation>
        <location evidence="2">Mitochondrion inner membrane</location>
        <topology evidence="2">Single-pass membrane protein</topology>
        <orientation evidence="2">Intermembrane side</orientation>
    </subcellularLocation>
</comment>
<name>A0A1X8VEX7_9EUKA</name>
<evidence type="ECO:0000256" key="1">
    <source>
        <dbReference type="ARBA" id="ARBA00004007"/>
    </source>
</evidence>
<dbReference type="GeneID" id="32888070"/>
<dbReference type="Pfam" id="PF04442">
    <property type="entry name" value="CtaG_Cox11"/>
    <property type="match status" value="1"/>
</dbReference>
<evidence type="ECO:0000256" key="3">
    <source>
        <dbReference type="ARBA" id="ARBA00022692"/>
    </source>
</evidence>
<sequence length="181" mass="21207">MELHFAGSFYHLHPILHFALYWENQDFCNVNSILQNSCFSFLITLVSNNYQQFLRPSSESPLLGNSKLGIVEFYTHLSSKLPLLFKALQEQVYINFNETTLVFFRIYNANEVPVTGVTTYTIYPYLASIFFNKIQCFCFEELYIKAYESIDLPILFYIDEGLLKNSVSFHITLLYNFFETS</sequence>
<dbReference type="GO" id="GO:0005743">
    <property type="term" value="C:mitochondrial inner membrane"/>
    <property type="evidence" value="ECO:0007669"/>
    <property type="project" value="UniProtKB-SubCell"/>
</dbReference>
<organism evidence="6">
    <name type="scientific">Eukaryota sp. BB2</name>
    <dbReference type="NCBI Taxonomy" id="1949062"/>
    <lineage>
        <taxon>Eukaryota</taxon>
    </lineage>
</organism>
<proteinExistence type="predicted"/>
<comment type="function">
    <text evidence="1">Exerts its effect at some terminal stage of cytochrome c oxidase synthesis, probably by being involved in the insertion of the copper B into subunit I.</text>
</comment>
<dbReference type="SUPFAM" id="SSF110111">
    <property type="entry name" value="Ctag/Cox11"/>
    <property type="match status" value="1"/>
</dbReference>
<dbReference type="EMBL" id="KY379823">
    <property type="protein sequence ID" value="AQL10453.1"/>
    <property type="molecule type" value="Genomic_DNA"/>
</dbReference>
<dbReference type="PANTHER" id="PTHR21320:SF3">
    <property type="entry name" value="CYTOCHROME C OXIDASE ASSEMBLY PROTEIN COX11, MITOCHONDRIAL-RELATED"/>
    <property type="match status" value="1"/>
</dbReference>
<keyword evidence="5" id="KW-0472">Membrane</keyword>
<dbReference type="Gene3D" id="2.60.370.10">
    <property type="entry name" value="Ctag/Cox11"/>
    <property type="match status" value="1"/>
</dbReference>